<name>C8PJE5_9BACT</name>
<protein>
    <submittedName>
        <fullName evidence="1">Uncharacterized protein</fullName>
    </submittedName>
</protein>
<evidence type="ECO:0000313" key="1">
    <source>
        <dbReference type="EMBL" id="EEV17050.1"/>
    </source>
</evidence>
<organism evidence="1 2">
    <name type="scientific">Campylobacter gracilis RM3268</name>
    <dbReference type="NCBI Taxonomy" id="553220"/>
    <lineage>
        <taxon>Bacteria</taxon>
        <taxon>Pseudomonadati</taxon>
        <taxon>Campylobacterota</taxon>
        <taxon>Epsilonproteobacteria</taxon>
        <taxon>Campylobacterales</taxon>
        <taxon>Campylobacteraceae</taxon>
        <taxon>Campylobacter</taxon>
    </lineage>
</organism>
<accession>C8PJE5</accession>
<reference evidence="1 2" key="1">
    <citation type="submission" date="2009-07" db="EMBL/GenBank/DDBJ databases">
        <authorList>
            <person name="Madupu R."/>
            <person name="Sebastian Y."/>
            <person name="Durkin A.S."/>
            <person name="Torralba M."/>
            <person name="Methe B."/>
            <person name="Sutton G.G."/>
            <person name="Strausberg R.L."/>
            <person name="Nelson K.E."/>
        </authorList>
    </citation>
    <scope>NUCLEOTIDE SEQUENCE [LARGE SCALE GENOMIC DNA]</scope>
    <source>
        <strain evidence="1 2">RM3268</strain>
    </source>
</reference>
<proteinExistence type="predicted"/>
<dbReference type="AlphaFoldDB" id="C8PJE5"/>
<evidence type="ECO:0000313" key="2">
    <source>
        <dbReference type="Proteomes" id="UP000005709"/>
    </source>
</evidence>
<comment type="caution">
    <text evidence="1">The sequence shown here is derived from an EMBL/GenBank/DDBJ whole genome shotgun (WGS) entry which is preliminary data.</text>
</comment>
<sequence length="57" mass="6394">MVFAMGLLAILPRRICELLRRGISPRFCDVQNSARRNSQCMRLAKFSGGALLEILSL</sequence>
<dbReference type="Proteomes" id="UP000005709">
    <property type="component" value="Unassembled WGS sequence"/>
</dbReference>
<keyword evidence="2" id="KW-1185">Reference proteome</keyword>
<gene>
    <name evidence="1" type="ORF">CAMGR0001_1344</name>
</gene>
<dbReference type="EMBL" id="ACYG01000027">
    <property type="protein sequence ID" value="EEV17050.1"/>
    <property type="molecule type" value="Genomic_DNA"/>
</dbReference>